<feature type="transmembrane region" description="Helical" evidence="1">
    <location>
        <begin position="32"/>
        <end position="53"/>
    </location>
</feature>
<protein>
    <submittedName>
        <fullName evidence="2">Uncharacterized protein</fullName>
    </submittedName>
</protein>
<sequence length="71" mass="7520">MERAFYLLLTVAMLALLLHVIAQKKGRTPPRAATGVLVVLLVALLAVAFLMILGTGPSDLSVSTAHDEHAL</sequence>
<evidence type="ECO:0000256" key="1">
    <source>
        <dbReference type="SAM" id="Phobius"/>
    </source>
</evidence>
<accession>A0A7Z0ELN6</accession>
<gene>
    <name evidence="2" type="ORF">HNR10_002266</name>
</gene>
<organism evidence="2 3">
    <name type="scientific">Nocardiopsis aegyptia</name>
    <dbReference type="NCBI Taxonomy" id="220378"/>
    <lineage>
        <taxon>Bacteria</taxon>
        <taxon>Bacillati</taxon>
        <taxon>Actinomycetota</taxon>
        <taxon>Actinomycetes</taxon>
        <taxon>Streptosporangiales</taxon>
        <taxon>Nocardiopsidaceae</taxon>
        <taxon>Nocardiopsis</taxon>
    </lineage>
</organism>
<keyword evidence="3" id="KW-1185">Reference proteome</keyword>
<dbReference type="EMBL" id="JACCFS010000001">
    <property type="protein sequence ID" value="NYJ34385.1"/>
    <property type="molecule type" value="Genomic_DNA"/>
</dbReference>
<dbReference type="Proteomes" id="UP000572051">
    <property type="component" value="Unassembled WGS sequence"/>
</dbReference>
<evidence type="ECO:0000313" key="2">
    <source>
        <dbReference type="EMBL" id="NYJ34385.1"/>
    </source>
</evidence>
<dbReference type="RefSeq" id="WP_179823001.1">
    <property type="nucleotide sequence ID" value="NZ_JACCFS010000001.1"/>
</dbReference>
<keyword evidence="1" id="KW-0472">Membrane</keyword>
<name>A0A7Z0ELN6_9ACTN</name>
<dbReference type="AlphaFoldDB" id="A0A7Z0ELN6"/>
<keyword evidence="1" id="KW-0812">Transmembrane</keyword>
<evidence type="ECO:0000313" key="3">
    <source>
        <dbReference type="Proteomes" id="UP000572051"/>
    </source>
</evidence>
<proteinExistence type="predicted"/>
<comment type="caution">
    <text evidence="2">The sequence shown here is derived from an EMBL/GenBank/DDBJ whole genome shotgun (WGS) entry which is preliminary data.</text>
</comment>
<keyword evidence="1" id="KW-1133">Transmembrane helix</keyword>
<reference evidence="2 3" key="1">
    <citation type="submission" date="2020-07" db="EMBL/GenBank/DDBJ databases">
        <title>Sequencing the genomes of 1000 actinobacteria strains.</title>
        <authorList>
            <person name="Klenk H.-P."/>
        </authorList>
    </citation>
    <scope>NUCLEOTIDE SEQUENCE [LARGE SCALE GENOMIC DNA]</scope>
    <source>
        <strain evidence="2 3">DSM 44442</strain>
    </source>
</reference>